<keyword evidence="7" id="KW-0378">Hydrolase</keyword>
<evidence type="ECO:0000313" key="15">
    <source>
        <dbReference type="EMBL" id="CAK8681573.1"/>
    </source>
</evidence>
<dbReference type="Pfam" id="PF18147">
    <property type="entry name" value="Suv3_C_1"/>
    <property type="match status" value="1"/>
</dbReference>
<dbReference type="CDD" id="cd18805">
    <property type="entry name" value="SF2_C_suv3"/>
    <property type="match status" value="1"/>
</dbReference>
<keyword evidence="9" id="KW-0067">ATP-binding</keyword>
<evidence type="ECO:0000259" key="14">
    <source>
        <dbReference type="PROSITE" id="PS51194"/>
    </source>
</evidence>
<evidence type="ECO:0000256" key="1">
    <source>
        <dbReference type="ARBA" id="ARBA00001936"/>
    </source>
</evidence>
<accession>A0ABP0FUE6</accession>
<organism evidence="15 16">
    <name type="scientific">Clavelina lepadiformis</name>
    <name type="common">Light-bulb sea squirt</name>
    <name type="synonym">Ascidia lepadiformis</name>
    <dbReference type="NCBI Taxonomy" id="159417"/>
    <lineage>
        <taxon>Eukaryota</taxon>
        <taxon>Metazoa</taxon>
        <taxon>Chordata</taxon>
        <taxon>Tunicata</taxon>
        <taxon>Ascidiacea</taxon>
        <taxon>Aplousobranchia</taxon>
        <taxon>Clavelinidae</taxon>
        <taxon>Clavelina</taxon>
    </lineage>
</organism>
<dbReference type="InterPro" id="IPR041082">
    <property type="entry name" value="Suv3_C_1"/>
</dbReference>
<dbReference type="InterPro" id="IPR001650">
    <property type="entry name" value="Helicase_C-like"/>
</dbReference>
<sequence length="680" mass="77264">MVTHVLPELIQFMFPNVLHVLRRNVHVVKSINTHQYEVSYKIMRQSSTSQSLCKEKRTSFGSYISTPVPPSVANHIFHSFEHSKKIQKEMSIHGIPRALSRTTLKKLKEASRKPGSTLLSMKVHHILRKISRKEYDLSALLPLFVDHTLILHPNTKKIKKMKEISDLSDPIMWYPEARSMFRKVIFHAGPTNSGKTHAALQRFYEADSGVYCGPLRLLAREVCQKSRDKGVSCDMITGDDQDYHFGKHSRAEKVSCTVEMTNINKIYDVAIIDEIQMVSDIERGWAWTRAFLGVCADEIHVCGEERAIKVVRKLVDECGDCLSVEKYKRLGQLRVKKNPVISLDKLTSGDCVVCFNKDEIYKYKRLLEDASTEVAMIYGSLPPHTKIEQAKKFNDPDNKCNILVTTDAIGMGLNLNIKRIIFNDVRKTTLVKGGERVKAPLTPYHALQIAGRAGRFGSQYPDGAVTTMKAEHINTLHRLLRTKVPDIETAGLHPSFDKIKQFANVMRTTSLYDVLTSFISLCGTDNSLYFLCSLEECRDIAKALQNVKLPLNDMYTFCLSPVSIKRDFVVGVLGEFAKMHSKGKQISAGDLKLLLNWPPRQAREKQGMLILEDTHECIRLYLWLSFRFPGTFVDNREVKYMSKTVDKVTSRSVSSKADKAPVSSNQEAWEDLKEFLLDDL</sequence>
<proteinExistence type="predicted"/>
<comment type="cofactor">
    <cofactor evidence="2">
        <name>Mg(2+)</name>
        <dbReference type="ChEBI" id="CHEBI:18420"/>
    </cofactor>
</comment>
<dbReference type="PANTHER" id="PTHR12131">
    <property type="entry name" value="ATP-DEPENDENT RNA AND DNA HELICASE"/>
    <property type="match status" value="1"/>
</dbReference>
<evidence type="ECO:0000256" key="6">
    <source>
        <dbReference type="ARBA" id="ARBA00022741"/>
    </source>
</evidence>
<evidence type="ECO:0000256" key="9">
    <source>
        <dbReference type="ARBA" id="ARBA00022840"/>
    </source>
</evidence>
<reference evidence="15 16" key="1">
    <citation type="submission" date="2024-02" db="EMBL/GenBank/DDBJ databases">
        <authorList>
            <person name="Daric V."/>
            <person name="Darras S."/>
        </authorList>
    </citation>
    <scope>NUCLEOTIDE SEQUENCE [LARGE SCALE GENOMIC DNA]</scope>
</reference>
<dbReference type="CDD" id="cd17913">
    <property type="entry name" value="DEXQc_Suv3"/>
    <property type="match status" value="1"/>
</dbReference>
<evidence type="ECO:0000256" key="11">
    <source>
        <dbReference type="ARBA" id="ARBA00023128"/>
    </source>
</evidence>
<dbReference type="PANTHER" id="PTHR12131:SF1">
    <property type="entry name" value="ATP-DEPENDENT RNA HELICASE SUPV3L1, MITOCHONDRIAL-RELATED"/>
    <property type="match status" value="1"/>
</dbReference>
<keyword evidence="11" id="KW-0496">Mitochondrion</keyword>
<keyword evidence="16" id="KW-1185">Reference proteome</keyword>
<dbReference type="InterPro" id="IPR050699">
    <property type="entry name" value="RNA-DNA_Helicase"/>
</dbReference>
<comment type="cofactor">
    <cofactor evidence="1">
        <name>Mn(2+)</name>
        <dbReference type="ChEBI" id="CHEBI:29035"/>
    </cofactor>
</comment>
<comment type="catalytic activity">
    <reaction evidence="13">
        <text>ATP + H2O = ADP + phosphate + H(+)</text>
        <dbReference type="Rhea" id="RHEA:13065"/>
        <dbReference type="ChEBI" id="CHEBI:15377"/>
        <dbReference type="ChEBI" id="CHEBI:15378"/>
        <dbReference type="ChEBI" id="CHEBI:30616"/>
        <dbReference type="ChEBI" id="CHEBI:43474"/>
        <dbReference type="ChEBI" id="CHEBI:456216"/>
        <dbReference type="EC" id="3.6.4.13"/>
    </reaction>
</comment>
<comment type="caution">
    <text evidence="15">The sequence shown here is derived from an EMBL/GenBank/DDBJ whole genome shotgun (WGS) entry which is preliminary data.</text>
</comment>
<evidence type="ECO:0000256" key="12">
    <source>
        <dbReference type="ARBA" id="ARBA00031873"/>
    </source>
</evidence>
<dbReference type="SUPFAM" id="SSF52540">
    <property type="entry name" value="P-loop containing nucleoside triphosphate hydrolases"/>
    <property type="match status" value="1"/>
</dbReference>
<evidence type="ECO:0000256" key="2">
    <source>
        <dbReference type="ARBA" id="ARBA00001946"/>
    </source>
</evidence>
<evidence type="ECO:0000256" key="5">
    <source>
        <dbReference type="ARBA" id="ARBA00021960"/>
    </source>
</evidence>
<evidence type="ECO:0000313" key="16">
    <source>
        <dbReference type="Proteomes" id="UP001642483"/>
    </source>
</evidence>
<feature type="domain" description="Helicase C-terminal" evidence="14">
    <location>
        <begin position="342"/>
        <end position="495"/>
    </location>
</feature>
<evidence type="ECO:0000256" key="8">
    <source>
        <dbReference type="ARBA" id="ARBA00022806"/>
    </source>
</evidence>
<keyword evidence="10" id="KW-0809">Transit peptide</keyword>
<dbReference type="InterPro" id="IPR022192">
    <property type="entry name" value="SUV3_C"/>
</dbReference>
<dbReference type="Gene3D" id="1.20.58.1080">
    <property type="match status" value="1"/>
</dbReference>
<dbReference type="EC" id="3.6.4.13" evidence="4"/>
<evidence type="ECO:0000256" key="13">
    <source>
        <dbReference type="ARBA" id="ARBA00047984"/>
    </source>
</evidence>
<name>A0ABP0FUE6_CLALP</name>
<evidence type="ECO:0000256" key="4">
    <source>
        <dbReference type="ARBA" id="ARBA00012552"/>
    </source>
</evidence>
<dbReference type="Pfam" id="PF22527">
    <property type="entry name" value="DEXQc_Suv3"/>
    <property type="match status" value="1"/>
</dbReference>
<dbReference type="InterPro" id="IPR044774">
    <property type="entry name" value="Suv3_DEXQc"/>
</dbReference>
<dbReference type="Pfam" id="PF00271">
    <property type="entry name" value="Helicase_C"/>
    <property type="match status" value="1"/>
</dbReference>
<dbReference type="Pfam" id="PF12513">
    <property type="entry name" value="SUV3_C"/>
    <property type="match status" value="1"/>
</dbReference>
<comment type="subcellular location">
    <subcellularLocation>
        <location evidence="3">Mitochondrion</location>
    </subcellularLocation>
</comment>
<dbReference type="InterPro" id="IPR055206">
    <property type="entry name" value="DEXQc_SUV3"/>
</dbReference>
<keyword evidence="8" id="KW-0347">Helicase</keyword>
<evidence type="ECO:0000256" key="3">
    <source>
        <dbReference type="ARBA" id="ARBA00004173"/>
    </source>
</evidence>
<dbReference type="Proteomes" id="UP001642483">
    <property type="component" value="Unassembled WGS sequence"/>
</dbReference>
<dbReference type="Gene3D" id="1.20.272.40">
    <property type="match status" value="1"/>
</dbReference>
<protein>
    <recommendedName>
        <fullName evidence="5">ATP-dependent RNA helicase SUPV3L1, mitochondrial</fullName>
        <ecNumber evidence="4">3.6.4.13</ecNumber>
    </recommendedName>
    <alternativeName>
        <fullName evidence="12">Suppressor of var1 3-like protein 1</fullName>
    </alternativeName>
</protein>
<keyword evidence="6" id="KW-0547">Nucleotide-binding</keyword>
<dbReference type="EMBL" id="CAWYQH010000079">
    <property type="protein sequence ID" value="CAK8681573.1"/>
    <property type="molecule type" value="Genomic_DNA"/>
</dbReference>
<dbReference type="Gene3D" id="3.40.50.300">
    <property type="entry name" value="P-loop containing nucleotide triphosphate hydrolases"/>
    <property type="match status" value="2"/>
</dbReference>
<gene>
    <name evidence="15" type="ORF">CVLEPA_LOCUS11795</name>
</gene>
<dbReference type="PROSITE" id="PS51194">
    <property type="entry name" value="HELICASE_CTER"/>
    <property type="match status" value="1"/>
</dbReference>
<evidence type="ECO:0000256" key="10">
    <source>
        <dbReference type="ARBA" id="ARBA00022946"/>
    </source>
</evidence>
<dbReference type="SMART" id="SM00490">
    <property type="entry name" value="HELICc"/>
    <property type="match status" value="1"/>
</dbReference>
<evidence type="ECO:0000256" key="7">
    <source>
        <dbReference type="ARBA" id="ARBA00022801"/>
    </source>
</evidence>
<dbReference type="InterPro" id="IPR027417">
    <property type="entry name" value="P-loop_NTPase"/>
</dbReference>